<evidence type="ECO:0000259" key="1">
    <source>
        <dbReference type="Pfam" id="PF09820"/>
    </source>
</evidence>
<dbReference type="PANTHER" id="PTHR34825">
    <property type="entry name" value="CONSERVED PROTEIN, WITH A WEAK D-GALACTARATE DEHYDRATASE/ALTRONATE HYDROLASE DOMAIN"/>
    <property type="match status" value="1"/>
</dbReference>
<proteinExistence type="predicted"/>
<evidence type="ECO:0000313" key="2">
    <source>
        <dbReference type="EMBL" id="CAI2170962.1"/>
    </source>
</evidence>
<dbReference type="Proteomes" id="UP001153678">
    <property type="component" value="Unassembled WGS sequence"/>
</dbReference>
<accession>A0A9W4SIR8</accession>
<evidence type="ECO:0000313" key="3">
    <source>
        <dbReference type="Proteomes" id="UP001153678"/>
    </source>
</evidence>
<dbReference type="Gene3D" id="1.10.150.50">
    <property type="entry name" value="Transcription Factor, Ets-1"/>
    <property type="match status" value="1"/>
</dbReference>
<dbReference type="EMBL" id="CAMKVN010000761">
    <property type="protein sequence ID" value="CAI2170962.1"/>
    <property type="molecule type" value="Genomic_DNA"/>
</dbReference>
<dbReference type="Pfam" id="PF09820">
    <property type="entry name" value="AAA-ATPase_like"/>
    <property type="match status" value="1"/>
</dbReference>
<protein>
    <submittedName>
        <fullName evidence="2">4991_t:CDS:1</fullName>
    </submittedName>
</protein>
<sequence length="777" mass="90011">MANELVRNWKTKELLAFLREQKDLQLDFEDLRLIYEAKLTGHTFLLLTKDELKDCNLKMGSALAILNLIKNIKENNFTISDMPSDIPSFENIKTWKHPQAKYFEIYPYEIWSLSHFVNWAIDSGSCNSFGYVLIKRVRPLQVAELGAHFLGTSWEMLGSILQQYVNYGIILQQTMIGKRRDKIYLDNDHDEILKKAKITNKINVPILNVESLEGTSTTFKVVAKNETEANKKTIIPHCNPSFIDFRSEVGMLFVDKTIYIKKLEEEGLRFRVLFLRPRRFGKSAFLDMLCQYYDIKNADKFSRLFGPLYIGQHPTNSQNKCLVLKFDLSSINVHFYKMMEESFNGNVNHVLRDFVEKYDEELEYPDIDKLIVKQASISLQNVMSTVSNQFIGVDEYDTPGNNCAFKHEFHILNDTERNDVDVVEQFSYTNFFAVIKRGCCGPIDKLYVTGVAPAFRAGLSPLLILDDISERPQFFGICGFTEEEVQSIAKCYFDNNMQIVNDAMDQMRHLYFGYNFVNTGSNTQTPFLYNIHLIFHYLRERQSRGLVFKPSESAAVNSTKILTCIADQSPVSIDDLFKFLTNGMVFTKLQNNFNYSDFLRTGEQDIEYHQRLTWSFLYYFGILTRDYAGKLIIPNQVTRTEVITRIVDYISSNRNLFQHRLPAYNQLIRGSVNPLVELTKNFFNNRPMISLRTANEAVMQKSGDGRFGFVDLFVFESGDGPLISNVVLELKYITITGLLSGAQGFWIKNPDTKIMNLLDKYLENENEEQLLQRKYMY</sequence>
<comment type="caution">
    <text evidence="2">The sequence shown here is derived from an EMBL/GenBank/DDBJ whole genome shotgun (WGS) entry which is preliminary data.</text>
</comment>
<keyword evidence="3" id="KW-1185">Reference proteome</keyword>
<dbReference type="InterPro" id="IPR013761">
    <property type="entry name" value="SAM/pointed_sf"/>
</dbReference>
<dbReference type="AlphaFoldDB" id="A0A9W4SIR8"/>
<dbReference type="InterPro" id="IPR018631">
    <property type="entry name" value="AAA-ATPase-like_dom"/>
</dbReference>
<gene>
    <name evidence="2" type="ORF">FWILDA_LOCUS4844</name>
</gene>
<reference evidence="2" key="1">
    <citation type="submission" date="2022-08" db="EMBL/GenBank/DDBJ databases">
        <authorList>
            <person name="Kallberg Y."/>
            <person name="Tangrot J."/>
            <person name="Rosling A."/>
        </authorList>
    </citation>
    <scope>NUCLEOTIDE SEQUENCE</scope>
    <source>
        <strain evidence="2">Wild A</strain>
    </source>
</reference>
<dbReference type="OrthoDB" id="3068380at2759"/>
<name>A0A9W4SIR8_9GLOM</name>
<dbReference type="PANTHER" id="PTHR34825:SF2">
    <property type="entry name" value="AAA-ATPASE-LIKE DOMAIN-CONTAINING PROTEIN"/>
    <property type="match status" value="1"/>
</dbReference>
<organism evidence="2 3">
    <name type="scientific">Funneliformis geosporum</name>
    <dbReference type="NCBI Taxonomy" id="1117311"/>
    <lineage>
        <taxon>Eukaryota</taxon>
        <taxon>Fungi</taxon>
        <taxon>Fungi incertae sedis</taxon>
        <taxon>Mucoromycota</taxon>
        <taxon>Glomeromycotina</taxon>
        <taxon>Glomeromycetes</taxon>
        <taxon>Glomerales</taxon>
        <taxon>Glomeraceae</taxon>
        <taxon>Funneliformis</taxon>
    </lineage>
</organism>
<feature type="domain" description="AAA-ATPase-like" evidence="1">
    <location>
        <begin position="242"/>
        <end position="457"/>
    </location>
</feature>